<evidence type="ECO:0000313" key="1">
    <source>
        <dbReference type="EMBL" id="TGG96848.1"/>
    </source>
</evidence>
<dbReference type="Proteomes" id="UP000317990">
    <property type="component" value="Unassembled WGS sequence"/>
</dbReference>
<dbReference type="EMBL" id="SRMO01000001">
    <property type="protein sequence ID" value="TGG96848.1"/>
    <property type="molecule type" value="Genomic_DNA"/>
</dbReference>
<name>A0A524RR87_9CHRO</name>
<sequence>MPASHFEFHVEEPSMKAFLGVLLPSILPENCTFGIYNYQGKSALLRKLENRLKAYSYMKHMPINYRIVVIVDRDRDDCKELKSRLEQICNNAGLRSRQAVGSTDWQIVTRIAIEELEAWYFGDWQAVQQAYPKVPQHIVNQARYRDSDAITGGTWEAFERVLKKHGYFKQGLSKIQAATAIGKCIDPARNRSRSFASFHAAITEAST</sequence>
<reference evidence="1 2" key="1">
    <citation type="journal article" date="2019" name="mSystems">
        <title>Life at home and on the roam: Genomic adaptions reflect the dual lifestyle of an intracellular, facultative symbiont.</title>
        <authorList>
            <person name="Burgsdorf I."/>
        </authorList>
    </citation>
    <scope>NUCLEOTIDE SEQUENCE [LARGE SCALE GENOMIC DNA]</scope>
    <source>
        <strain evidence="1">277cV</strain>
    </source>
</reference>
<organism evidence="1 2">
    <name type="scientific">Aphanocapsa feldmannii 277cV</name>
    <dbReference type="NCBI Taxonomy" id="2507553"/>
    <lineage>
        <taxon>Bacteria</taxon>
        <taxon>Bacillati</taxon>
        <taxon>Cyanobacteriota</taxon>
        <taxon>Cyanophyceae</taxon>
        <taxon>Oscillatoriophycideae</taxon>
        <taxon>Chroococcales</taxon>
        <taxon>Microcystaceae</taxon>
        <taxon>Aphanocapsa</taxon>
    </lineage>
</organism>
<accession>A0A524RR87</accession>
<evidence type="ECO:0000313" key="2">
    <source>
        <dbReference type="Proteomes" id="UP000317990"/>
    </source>
</evidence>
<gene>
    <name evidence="1" type="ORF">ERJ67_00415</name>
</gene>
<dbReference type="AlphaFoldDB" id="A0A524RR87"/>
<dbReference type="InterPro" id="IPR025455">
    <property type="entry name" value="DUF4276"/>
</dbReference>
<proteinExistence type="predicted"/>
<protein>
    <submittedName>
        <fullName evidence="1">DUF4276 family protein</fullName>
    </submittedName>
</protein>
<dbReference type="Pfam" id="PF14103">
    <property type="entry name" value="DUF4276"/>
    <property type="match status" value="1"/>
</dbReference>
<comment type="caution">
    <text evidence="1">The sequence shown here is derived from an EMBL/GenBank/DDBJ whole genome shotgun (WGS) entry which is preliminary data.</text>
</comment>